<feature type="non-terminal residue" evidence="1">
    <location>
        <position position="1"/>
    </location>
</feature>
<dbReference type="Pfam" id="PF13148">
    <property type="entry name" value="DUF3987"/>
    <property type="match status" value="1"/>
</dbReference>
<sequence>VQHLALVARDDQTIGPVSLYMLSILRSGERKSTIFRMLEKGFKLRQDQLVKEFKARMTNPNQSANVLPESGRMPRILFEDVTTEALSLDISQGIKSVLLSSSEGAAIFGGIGMRGDALMRAMAFLNKA</sequence>
<accession>A0A382P139</accession>
<proteinExistence type="predicted"/>
<gene>
    <name evidence="1" type="ORF">METZ01_LOCUS319963</name>
</gene>
<dbReference type="AlphaFoldDB" id="A0A382P139"/>
<dbReference type="InterPro" id="IPR025048">
    <property type="entry name" value="DUF3987"/>
</dbReference>
<name>A0A382P139_9ZZZZ</name>
<evidence type="ECO:0000313" key="1">
    <source>
        <dbReference type="EMBL" id="SVC67109.1"/>
    </source>
</evidence>
<protein>
    <submittedName>
        <fullName evidence="1">Uncharacterized protein</fullName>
    </submittedName>
</protein>
<reference evidence="1" key="1">
    <citation type="submission" date="2018-05" db="EMBL/GenBank/DDBJ databases">
        <authorList>
            <person name="Lanie J.A."/>
            <person name="Ng W.-L."/>
            <person name="Kazmierczak K.M."/>
            <person name="Andrzejewski T.M."/>
            <person name="Davidsen T.M."/>
            <person name="Wayne K.J."/>
            <person name="Tettelin H."/>
            <person name="Glass J.I."/>
            <person name="Rusch D."/>
            <person name="Podicherti R."/>
            <person name="Tsui H.-C.T."/>
            <person name="Winkler M.E."/>
        </authorList>
    </citation>
    <scope>NUCLEOTIDE SEQUENCE</scope>
</reference>
<dbReference type="EMBL" id="UINC01104162">
    <property type="protein sequence ID" value="SVC67109.1"/>
    <property type="molecule type" value="Genomic_DNA"/>
</dbReference>
<feature type="non-terminal residue" evidence="1">
    <location>
        <position position="128"/>
    </location>
</feature>
<organism evidence="1">
    <name type="scientific">marine metagenome</name>
    <dbReference type="NCBI Taxonomy" id="408172"/>
    <lineage>
        <taxon>unclassified sequences</taxon>
        <taxon>metagenomes</taxon>
        <taxon>ecological metagenomes</taxon>
    </lineage>
</organism>